<dbReference type="AlphaFoldDB" id="A0A175YR84"/>
<proteinExistence type="predicted"/>
<dbReference type="STRING" id="79200.A0A175YR84"/>
<evidence type="ECO:0000256" key="1">
    <source>
        <dbReference type="SAM" id="MobiDB-lite"/>
    </source>
</evidence>
<name>A0A175YR84_DAUCS</name>
<keyword evidence="4" id="KW-1185">Reference proteome</keyword>
<evidence type="ECO:0000313" key="2">
    <source>
        <dbReference type="EMBL" id="KZM85631.1"/>
    </source>
</evidence>
<feature type="compositionally biased region" description="Basic and acidic residues" evidence="1">
    <location>
        <begin position="9"/>
        <end position="20"/>
    </location>
</feature>
<evidence type="ECO:0000313" key="3">
    <source>
        <dbReference type="EMBL" id="WOH13117.1"/>
    </source>
</evidence>
<dbReference type="Gramene" id="KZM85631">
    <property type="protein sequence ID" value="KZM85631"/>
    <property type="gene ID" value="DCAR_026947"/>
</dbReference>
<reference evidence="3" key="2">
    <citation type="submission" date="2022-03" db="EMBL/GenBank/DDBJ databases">
        <title>Draft title - Genomic analysis of global carrot germplasm unveils the trajectory of domestication and the origin of high carotenoid orange carrot.</title>
        <authorList>
            <person name="Iorizzo M."/>
            <person name="Ellison S."/>
            <person name="Senalik D."/>
            <person name="Macko-Podgorni A."/>
            <person name="Grzebelus D."/>
            <person name="Bostan H."/>
            <person name="Rolling W."/>
            <person name="Curaba J."/>
            <person name="Simon P."/>
        </authorList>
    </citation>
    <scope>NUCLEOTIDE SEQUENCE</scope>
    <source>
        <tissue evidence="3">Leaf</tissue>
    </source>
</reference>
<protein>
    <submittedName>
        <fullName evidence="2">Uncharacterized protein</fullName>
    </submittedName>
</protein>
<accession>A0A175YR84</accession>
<reference evidence="2" key="1">
    <citation type="journal article" date="2016" name="Nat. Genet.">
        <title>A high-quality carrot genome assembly provides new insights into carotenoid accumulation and asterid genome evolution.</title>
        <authorList>
            <person name="Iorizzo M."/>
            <person name="Ellison S."/>
            <person name="Senalik D."/>
            <person name="Zeng P."/>
            <person name="Satapoomin P."/>
            <person name="Huang J."/>
            <person name="Bowman M."/>
            <person name="Iovene M."/>
            <person name="Sanseverino W."/>
            <person name="Cavagnaro P."/>
            <person name="Yildiz M."/>
            <person name="Macko-Podgorni A."/>
            <person name="Moranska E."/>
            <person name="Grzebelus E."/>
            <person name="Grzebelus D."/>
            <person name="Ashrafi H."/>
            <person name="Zheng Z."/>
            <person name="Cheng S."/>
            <person name="Spooner D."/>
            <person name="Van Deynze A."/>
            <person name="Simon P."/>
        </authorList>
    </citation>
    <scope>NUCLEOTIDE SEQUENCE [LARGE SCALE GENOMIC DNA]</scope>
    <source>
        <tissue evidence="2">Leaf</tissue>
    </source>
</reference>
<organism evidence="2">
    <name type="scientific">Daucus carota subsp. sativus</name>
    <name type="common">Carrot</name>
    <dbReference type="NCBI Taxonomy" id="79200"/>
    <lineage>
        <taxon>Eukaryota</taxon>
        <taxon>Viridiplantae</taxon>
        <taxon>Streptophyta</taxon>
        <taxon>Embryophyta</taxon>
        <taxon>Tracheophyta</taxon>
        <taxon>Spermatophyta</taxon>
        <taxon>Magnoliopsida</taxon>
        <taxon>eudicotyledons</taxon>
        <taxon>Gunneridae</taxon>
        <taxon>Pentapetalae</taxon>
        <taxon>asterids</taxon>
        <taxon>campanulids</taxon>
        <taxon>Apiales</taxon>
        <taxon>Apiaceae</taxon>
        <taxon>Apioideae</taxon>
        <taxon>Scandiceae</taxon>
        <taxon>Daucinae</taxon>
        <taxon>Daucus</taxon>
        <taxon>Daucus sect. Daucus</taxon>
    </lineage>
</organism>
<sequence length="122" mass="13510">MTSVAQRNKISESDGLYHGRRSDDFSLDSSLHSAVQGIGKLQQELSVTYNFAAAAKSADQLTPVLTKSPSKATGMFSGTQDKCATCGKTAYPLEKVCNFFKNIRYYYTLLIKLKLLFLLLKD</sequence>
<dbReference type="EMBL" id="CP093350">
    <property type="protein sequence ID" value="WOH13117.1"/>
    <property type="molecule type" value="Genomic_DNA"/>
</dbReference>
<gene>
    <name evidence="2" type="ORF">DCAR_026947</name>
    <name evidence="3" type="ORF">DCAR_0832626</name>
</gene>
<feature type="region of interest" description="Disordered" evidence="1">
    <location>
        <begin position="1"/>
        <end position="20"/>
    </location>
</feature>
<evidence type="ECO:0000313" key="4">
    <source>
        <dbReference type="Proteomes" id="UP000077755"/>
    </source>
</evidence>
<dbReference type="Proteomes" id="UP000077755">
    <property type="component" value="Chromosome 8"/>
</dbReference>
<dbReference type="EMBL" id="LNRQ01000008">
    <property type="protein sequence ID" value="KZM85631.1"/>
    <property type="molecule type" value="Genomic_DNA"/>
</dbReference>